<gene>
    <name evidence="2" type="ORF">MNR06_11750</name>
</gene>
<organism evidence="2 3">
    <name type="scientific">Bdellovibrio reynosensis</name>
    <dbReference type="NCBI Taxonomy" id="2835041"/>
    <lineage>
        <taxon>Bacteria</taxon>
        <taxon>Pseudomonadati</taxon>
        <taxon>Bdellovibrionota</taxon>
        <taxon>Bdellovibrionia</taxon>
        <taxon>Bdellovibrionales</taxon>
        <taxon>Pseudobdellovibrionaceae</taxon>
        <taxon>Bdellovibrio</taxon>
    </lineage>
</organism>
<dbReference type="RefSeq" id="WP_243536254.1">
    <property type="nucleotide sequence ID" value="NZ_CP093442.1"/>
</dbReference>
<accession>A0ABY4C9N9</accession>
<dbReference type="Pfam" id="PF11294">
    <property type="entry name" value="DUF3095"/>
    <property type="match status" value="1"/>
</dbReference>
<evidence type="ECO:0000313" key="2">
    <source>
        <dbReference type="EMBL" id="UOF00371.1"/>
    </source>
</evidence>
<keyword evidence="3" id="KW-1185">Reference proteome</keyword>
<feature type="compositionally biased region" description="Basic and acidic residues" evidence="1">
    <location>
        <begin position="154"/>
        <end position="172"/>
    </location>
</feature>
<evidence type="ECO:0000256" key="1">
    <source>
        <dbReference type="SAM" id="MobiDB-lite"/>
    </source>
</evidence>
<dbReference type="Proteomes" id="UP000830116">
    <property type="component" value="Chromosome"/>
</dbReference>
<feature type="region of interest" description="Disordered" evidence="1">
    <location>
        <begin position="153"/>
        <end position="175"/>
    </location>
</feature>
<dbReference type="InterPro" id="IPR021445">
    <property type="entry name" value="DUF3095"/>
</dbReference>
<reference evidence="2" key="1">
    <citation type="submission" date="2022-03" db="EMBL/GenBank/DDBJ databases">
        <title>Genome Identification and Characterization of new species Bdellovibrio reynosense LBG001 sp. nov. from a Mexico soil sample.</title>
        <authorList>
            <person name="Camilli A."/>
            <person name="Ajao Y."/>
            <person name="Guo X."/>
        </authorList>
    </citation>
    <scope>NUCLEOTIDE SEQUENCE</scope>
    <source>
        <strain evidence="2">LBG001</strain>
    </source>
</reference>
<name>A0ABY4C9N9_9BACT</name>
<proteinExistence type="predicted"/>
<sequence>MTSYKDFLNSIPVFDDFLQVSNDQYFKLVPENWGLILTDVKGSTKAVQAGKHREVNMIGAACITAILNELNDRDLPFVFGGDGASLLVPPLSKDLAQKTMAEVQNWSMKEFGLELRSAYFDLSEVYKEGHQLLLGKHRLSPGNHTYQFRGGALKRAEDKMKQEDRSVRDDKAGSSPNLEGLTCRWEPLTAKKDLILTVLVSANGNEASAFEIYKNLLKSLRNIIGGDFKYACPVQRHNLKIKWPPETLLIEAKSRKGNFLKSFFLSSWESFVAYLFFRFNLKAGLFNPERYKEELISNSDFQKYDDLLRMVLDCSSEQVLEIEKVLTEFEEKGELVFGTHKSNQALMTCLVFSATQNQHLHFIDGAQGGYTLAAVELKKKRA</sequence>
<dbReference type="EMBL" id="CP093442">
    <property type="protein sequence ID" value="UOF00371.1"/>
    <property type="molecule type" value="Genomic_DNA"/>
</dbReference>
<protein>
    <submittedName>
        <fullName evidence="2">DUF3095 domain-containing protein</fullName>
    </submittedName>
</protein>
<evidence type="ECO:0000313" key="3">
    <source>
        <dbReference type="Proteomes" id="UP000830116"/>
    </source>
</evidence>